<keyword evidence="8" id="KW-1133">Transmembrane helix</keyword>
<comment type="subcellular location">
    <subcellularLocation>
        <location evidence="7">Cytoplasm</location>
    </subcellularLocation>
</comment>
<keyword evidence="2 7" id="KW-0963">Cytoplasm</keyword>
<dbReference type="Proteomes" id="UP000199024">
    <property type="component" value="Unassembled WGS sequence"/>
</dbReference>
<evidence type="ECO:0000313" key="10">
    <source>
        <dbReference type="Proteomes" id="UP000199024"/>
    </source>
</evidence>
<dbReference type="PIRSF" id="PIRSF001357">
    <property type="entry name" value="DeoC"/>
    <property type="match status" value="1"/>
</dbReference>
<dbReference type="GO" id="GO:0009264">
    <property type="term" value="P:deoxyribonucleotide catabolic process"/>
    <property type="evidence" value="ECO:0007669"/>
    <property type="project" value="UniProtKB-UniRule"/>
</dbReference>
<name>A0A1I6MLI2_9BACT</name>
<dbReference type="InterPro" id="IPR028581">
    <property type="entry name" value="DeoC_typeI"/>
</dbReference>
<reference evidence="9 10" key="1">
    <citation type="submission" date="2016-10" db="EMBL/GenBank/DDBJ databases">
        <authorList>
            <person name="de Groot N.N."/>
        </authorList>
    </citation>
    <scope>NUCLEOTIDE SEQUENCE [LARGE SCALE GENOMIC DNA]</scope>
    <source>
        <strain evidence="9 10">DSM 21001</strain>
    </source>
</reference>
<comment type="catalytic activity">
    <reaction evidence="5 7">
        <text>2-deoxy-D-ribose 5-phosphate = D-glyceraldehyde 3-phosphate + acetaldehyde</text>
        <dbReference type="Rhea" id="RHEA:12821"/>
        <dbReference type="ChEBI" id="CHEBI:15343"/>
        <dbReference type="ChEBI" id="CHEBI:59776"/>
        <dbReference type="ChEBI" id="CHEBI:62877"/>
        <dbReference type="EC" id="4.1.2.4"/>
    </reaction>
</comment>
<dbReference type="AlphaFoldDB" id="A0A1I6MLI2"/>
<keyword evidence="8" id="KW-0812">Transmembrane</keyword>
<dbReference type="OrthoDB" id="9778711at2"/>
<dbReference type="Gene3D" id="3.20.20.70">
    <property type="entry name" value="Aldolase class I"/>
    <property type="match status" value="1"/>
</dbReference>
<evidence type="ECO:0000256" key="4">
    <source>
        <dbReference type="ARBA" id="ARBA00023270"/>
    </source>
</evidence>
<evidence type="ECO:0000256" key="1">
    <source>
        <dbReference type="ARBA" id="ARBA00010936"/>
    </source>
</evidence>
<dbReference type="PANTHER" id="PTHR10889">
    <property type="entry name" value="DEOXYRIBOSE-PHOSPHATE ALDOLASE"/>
    <property type="match status" value="1"/>
</dbReference>
<gene>
    <name evidence="7" type="primary">deoC</name>
    <name evidence="9" type="ORF">SAMN05421771_2932</name>
</gene>
<dbReference type="InterPro" id="IPR011343">
    <property type="entry name" value="DeoC"/>
</dbReference>
<keyword evidence="3 7" id="KW-0456">Lyase</keyword>
<dbReference type="PANTHER" id="PTHR10889:SF1">
    <property type="entry name" value="DEOXYRIBOSE-PHOSPHATE ALDOLASE"/>
    <property type="match status" value="1"/>
</dbReference>
<dbReference type="GO" id="GO:0016052">
    <property type="term" value="P:carbohydrate catabolic process"/>
    <property type="evidence" value="ECO:0007669"/>
    <property type="project" value="TreeGrafter"/>
</dbReference>
<keyword evidence="4 7" id="KW-0704">Schiff base</keyword>
<keyword evidence="8" id="KW-0472">Membrane</keyword>
<protein>
    <recommendedName>
        <fullName evidence="7">Deoxyribose-phosphate aldolase</fullName>
        <shortName evidence="7">DERA</shortName>
        <ecNumber evidence="7">4.1.2.4</ecNumber>
    </recommendedName>
    <alternativeName>
        <fullName evidence="7">2-deoxy-D-ribose 5-phosphate aldolase</fullName>
    </alternativeName>
    <alternativeName>
        <fullName evidence="7">Phosphodeoxyriboaldolase</fullName>
        <shortName evidence="7">Deoxyriboaldolase</shortName>
    </alternativeName>
</protein>
<evidence type="ECO:0000256" key="7">
    <source>
        <dbReference type="HAMAP-Rule" id="MF_00114"/>
    </source>
</evidence>
<dbReference type="EC" id="4.1.2.4" evidence="7"/>
<evidence type="ECO:0000256" key="3">
    <source>
        <dbReference type="ARBA" id="ARBA00023239"/>
    </source>
</evidence>
<dbReference type="GO" id="GO:0006018">
    <property type="term" value="P:2-deoxyribose 1-phosphate catabolic process"/>
    <property type="evidence" value="ECO:0007669"/>
    <property type="project" value="UniProtKB-UniRule"/>
</dbReference>
<dbReference type="EMBL" id="FOZL01000001">
    <property type="protein sequence ID" value="SFS16553.1"/>
    <property type="molecule type" value="Genomic_DNA"/>
</dbReference>
<keyword evidence="10" id="KW-1185">Reference proteome</keyword>
<dbReference type="STRING" id="474950.SAMN05421771_2932"/>
<dbReference type="SUPFAM" id="SSF51569">
    <property type="entry name" value="Aldolase"/>
    <property type="match status" value="1"/>
</dbReference>
<sequence>MNTLTDLKTYDAATFAATALSSAAHLAATLDHTLLKPEATRNQVLQLCAEAAEHRFACAMVNPFWVSTAVAALAGTGVSVGVVIGFPLGASLSASKRDETVRVLKQGAHDVDVVLNVGLLKSGTAEDFEHVQQDIRGVVELAHGSGAIVKVILETCLLSFEEKHRASELCLAAGADFLKTSTGFSTGGATVDDIALLRTHAGTRAGVKASGGIRSLADAKAMLEAGANRIGASASVRILSELAGIVPTSSAPSGY</sequence>
<dbReference type="GO" id="GO:0005737">
    <property type="term" value="C:cytoplasm"/>
    <property type="evidence" value="ECO:0007669"/>
    <property type="project" value="UniProtKB-SubCell"/>
</dbReference>
<comment type="function">
    <text evidence="6 7">Catalyzes a reversible aldol reaction between acetaldehyde and D-glyceraldehyde 3-phosphate to generate 2-deoxy-D-ribose 5-phosphate.</text>
</comment>
<comment type="pathway">
    <text evidence="7">Carbohydrate degradation; 2-deoxy-D-ribose 1-phosphate degradation; D-glyceraldehyde 3-phosphate and acetaldehyde from 2-deoxy-alpha-D-ribose 1-phosphate: step 2/2.</text>
</comment>
<dbReference type="HAMAP" id="MF_00114">
    <property type="entry name" value="DeoC_type1"/>
    <property type="match status" value="1"/>
</dbReference>
<evidence type="ECO:0000256" key="2">
    <source>
        <dbReference type="ARBA" id="ARBA00022490"/>
    </source>
</evidence>
<evidence type="ECO:0000256" key="5">
    <source>
        <dbReference type="ARBA" id="ARBA00048791"/>
    </source>
</evidence>
<dbReference type="FunFam" id="3.20.20.70:FF:000044">
    <property type="entry name" value="Deoxyribose-phosphate aldolase"/>
    <property type="match status" value="1"/>
</dbReference>
<dbReference type="NCBIfam" id="TIGR00126">
    <property type="entry name" value="deoC"/>
    <property type="match status" value="1"/>
</dbReference>
<organism evidence="9 10">
    <name type="scientific">Granulicella pectinivorans</name>
    <dbReference type="NCBI Taxonomy" id="474950"/>
    <lineage>
        <taxon>Bacteria</taxon>
        <taxon>Pseudomonadati</taxon>
        <taxon>Acidobacteriota</taxon>
        <taxon>Terriglobia</taxon>
        <taxon>Terriglobales</taxon>
        <taxon>Acidobacteriaceae</taxon>
        <taxon>Granulicella</taxon>
    </lineage>
</organism>
<dbReference type="Pfam" id="PF01791">
    <property type="entry name" value="DeoC"/>
    <property type="match status" value="1"/>
</dbReference>
<comment type="similarity">
    <text evidence="1 7">Belongs to the DeoC/FbaB aldolase family. DeoC type 1 subfamily.</text>
</comment>
<proteinExistence type="inferred from homology"/>
<dbReference type="RefSeq" id="WP_089839973.1">
    <property type="nucleotide sequence ID" value="NZ_FOZL01000001.1"/>
</dbReference>
<evidence type="ECO:0000313" key="9">
    <source>
        <dbReference type="EMBL" id="SFS16553.1"/>
    </source>
</evidence>
<feature type="transmembrane region" description="Helical" evidence="8">
    <location>
        <begin position="64"/>
        <end position="88"/>
    </location>
</feature>
<dbReference type="CDD" id="cd00959">
    <property type="entry name" value="DeoC"/>
    <property type="match status" value="1"/>
</dbReference>
<evidence type="ECO:0000256" key="8">
    <source>
        <dbReference type="SAM" id="Phobius"/>
    </source>
</evidence>
<dbReference type="InterPro" id="IPR013785">
    <property type="entry name" value="Aldolase_TIM"/>
</dbReference>
<dbReference type="UniPathway" id="UPA00002">
    <property type="reaction ID" value="UER00468"/>
</dbReference>
<evidence type="ECO:0000256" key="6">
    <source>
        <dbReference type="ARBA" id="ARBA00056337"/>
    </source>
</evidence>
<dbReference type="GO" id="GO:0004139">
    <property type="term" value="F:deoxyribose-phosphate aldolase activity"/>
    <property type="evidence" value="ECO:0007669"/>
    <property type="project" value="UniProtKB-UniRule"/>
</dbReference>
<dbReference type="InterPro" id="IPR002915">
    <property type="entry name" value="DeoC/FbaB/LacD_aldolase"/>
</dbReference>
<feature type="active site" description="Schiff-base intermediate with acetaldehyde" evidence="7">
    <location>
        <position position="179"/>
    </location>
</feature>
<dbReference type="SMART" id="SM01133">
    <property type="entry name" value="DeoC"/>
    <property type="match status" value="1"/>
</dbReference>
<feature type="active site" description="Proton donor/acceptor" evidence="7">
    <location>
        <position position="208"/>
    </location>
</feature>
<feature type="active site" description="Proton donor/acceptor" evidence="7">
    <location>
        <position position="112"/>
    </location>
</feature>
<accession>A0A1I6MLI2</accession>